<dbReference type="Proteomes" id="UP000582643">
    <property type="component" value="Unassembled WGS sequence"/>
</dbReference>
<comment type="caution">
    <text evidence="3">The sequence shown here is derived from an EMBL/GenBank/DDBJ whole genome shotgun (WGS) entry which is preliminary data.</text>
</comment>
<gene>
    <name evidence="3" type="ORF">GGE06_007596</name>
</gene>
<reference evidence="3 4" key="1">
    <citation type="submission" date="2020-08" db="EMBL/GenBank/DDBJ databases">
        <title>Genomic Encyclopedia of Type Strains, Phase III (KMG-III): the genomes of soil and plant-associated and newly described type strains.</title>
        <authorList>
            <person name="Whitman W."/>
        </authorList>
    </citation>
    <scope>NUCLEOTIDE SEQUENCE [LARGE SCALE GENOMIC DNA]</scope>
    <source>
        <strain evidence="3 4">SFB5A</strain>
    </source>
</reference>
<sequence>MQILRMVGCVGLLVALAGCGGSGDGAAAPSEVERVETTASMDPSSITVLVTFVGGPADGRTELLPLPEATGGVTIDGVTYRGDPGPPPEVKDTPEGLAQVMRPL</sequence>
<protein>
    <submittedName>
        <fullName evidence="3">ABC-type glycerol-3-phosphate transport system substrate-binding protein</fullName>
    </submittedName>
</protein>
<evidence type="ECO:0000256" key="1">
    <source>
        <dbReference type="SAM" id="MobiDB-lite"/>
    </source>
</evidence>
<dbReference type="AlphaFoldDB" id="A0A7W7XGY1"/>
<dbReference type="PROSITE" id="PS51257">
    <property type="entry name" value="PROKAR_LIPOPROTEIN"/>
    <property type="match status" value="1"/>
</dbReference>
<keyword evidence="2" id="KW-0732">Signal</keyword>
<feature type="signal peptide" evidence="2">
    <location>
        <begin position="1"/>
        <end position="27"/>
    </location>
</feature>
<keyword evidence="4" id="KW-1185">Reference proteome</keyword>
<feature type="region of interest" description="Disordered" evidence="1">
    <location>
        <begin position="79"/>
        <end position="104"/>
    </location>
</feature>
<dbReference type="EMBL" id="JACHJY010000013">
    <property type="protein sequence ID" value="MBB4986628.1"/>
    <property type="molecule type" value="Genomic_DNA"/>
</dbReference>
<evidence type="ECO:0000256" key="2">
    <source>
        <dbReference type="SAM" id="SignalP"/>
    </source>
</evidence>
<proteinExistence type="predicted"/>
<evidence type="ECO:0000313" key="4">
    <source>
        <dbReference type="Proteomes" id="UP000582643"/>
    </source>
</evidence>
<feature type="chain" id="PRO_5030568114" evidence="2">
    <location>
        <begin position="28"/>
        <end position="104"/>
    </location>
</feature>
<evidence type="ECO:0000313" key="3">
    <source>
        <dbReference type="EMBL" id="MBB4986628.1"/>
    </source>
</evidence>
<accession>A0A7W7XGY1</accession>
<organism evidence="3 4">
    <name type="scientific">Streptomyces nymphaeiformis</name>
    <dbReference type="NCBI Taxonomy" id="2663842"/>
    <lineage>
        <taxon>Bacteria</taxon>
        <taxon>Bacillati</taxon>
        <taxon>Actinomycetota</taxon>
        <taxon>Actinomycetes</taxon>
        <taxon>Kitasatosporales</taxon>
        <taxon>Streptomycetaceae</taxon>
        <taxon>Streptomyces</taxon>
    </lineage>
</organism>
<name>A0A7W7XGY1_9ACTN</name>